<comment type="similarity">
    <text evidence="2 13">Belongs to the cytochrome ubiquinol oxidase subunit 1 family.</text>
</comment>
<keyword evidence="5" id="KW-0997">Cell inner membrane</keyword>
<dbReference type="GO" id="GO:0009055">
    <property type="term" value="F:electron transfer activity"/>
    <property type="evidence" value="ECO:0007669"/>
    <property type="project" value="UniProtKB-UniRule"/>
</dbReference>
<evidence type="ECO:0000256" key="13">
    <source>
        <dbReference type="PIRNR" id="PIRNR006446"/>
    </source>
</evidence>
<feature type="transmembrane region" description="Helical" evidence="13">
    <location>
        <begin position="181"/>
        <end position="205"/>
    </location>
</feature>
<dbReference type="EMBL" id="FORX01000006">
    <property type="protein sequence ID" value="SFJ71778.1"/>
    <property type="molecule type" value="Genomic_DNA"/>
</dbReference>
<dbReference type="GO" id="GO:0005886">
    <property type="term" value="C:plasma membrane"/>
    <property type="evidence" value="ECO:0007669"/>
    <property type="project" value="UniProtKB-SubCell"/>
</dbReference>
<gene>
    <name evidence="14" type="ORF">SAMN04488082_10613</name>
</gene>
<evidence type="ECO:0000256" key="9">
    <source>
        <dbReference type="ARBA" id="ARBA00022982"/>
    </source>
</evidence>
<keyword evidence="6 13" id="KW-0349">Heme</keyword>
<evidence type="ECO:0000256" key="2">
    <source>
        <dbReference type="ARBA" id="ARBA00009819"/>
    </source>
</evidence>
<sequence>MDVLMLSRLQFAMATMFHFIFVPLTLGLSILVAIMETKYVRTGDETYKRMTKFWGKLFVINFVLGVVTGITLEFQFGTNWSRYSEYVGDIFGSLLAIEATTSFFLESTFLGAWIFGWNILSPKMHAACIWLVAIASNLSAAWILLANAFMQNPVGYVLRNGRAELDNFFHVLLNPFGWQQYVHTLSGAFTLAGFFVMGVSAYHLLKKQNIDFFTRSFKMGMIFALVFSVLVAVQGHHHAQEVGKIQPAKLAAMESLWETHENAPMYLLVVPDEKNEKNAIELFGIPGALSFLAHGSFNTPVQGLKDWPADERPPVMLTFLSFRVMVGLGTLLPILCIWAFLRRNKLTETPRLLKAMIFAIPLPYLAIEAGWVVAEVGRQPWIVYGLMKTADAVSPIVTSQVAFSLVALTLLYALLGAVDIYLLFKFAKKGPAEA</sequence>
<dbReference type="AlphaFoldDB" id="A0A1I3TKQ6"/>
<feature type="transmembrane region" description="Helical" evidence="13">
    <location>
        <begin position="127"/>
        <end position="150"/>
    </location>
</feature>
<evidence type="ECO:0000256" key="4">
    <source>
        <dbReference type="ARBA" id="ARBA00022475"/>
    </source>
</evidence>
<evidence type="ECO:0000313" key="14">
    <source>
        <dbReference type="EMBL" id="SFJ71778.1"/>
    </source>
</evidence>
<keyword evidence="15" id="KW-1185">Reference proteome</keyword>
<name>A0A1I3TKQ6_9BACT</name>
<protein>
    <submittedName>
        <fullName evidence="14">Cytochrome bd-I ubiquinol oxidase subunit 1 apoprotein</fullName>
    </submittedName>
</protein>
<dbReference type="Pfam" id="PF01654">
    <property type="entry name" value="Cyt_bd_oxida_I"/>
    <property type="match status" value="1"/>
</dbReference>
<comment type="subcellular location">
    <subcellularLocation>
        <location evidence="1">Cell inner membrane</location>
        <topology evidence="1">Multi-pass membrane protein</topology>
    </subcellularLocation>
</comment>
<proteinExistence type="inferred from homology"/>
<dbReference type="PANTHER" id="PTHR30365:SF0">
    <property type="entry name" value="CYTOCHROME BD-I UBIQUINOL OXIDASE SUBUNIT 1"/>
    <property type="match status" value="1"/>
</dbReference>
<keyword evidence="4 13" id="KW-1003">Cell membrane</keyword>
<keyword evidence="10 13" id="KW-1133">Transmembrane helix</keyword>
<dbReference type="GO" id="GO:0019646">
    <property type="term" value="P:aerobic electron transport chain"/>
    <property type="evidence" value="ECO:0007669"/>
    <property type="project" value="InterPro"/>
</dbReference>
<keyword evidence="11 13" id="KW-0408">Iron</keyword>
<evidence type="ECO:0000256" key="3">
    <source>
        <dbReference type="ARBA" id="ARBA00022448"/>
    </source>
</evidence>
<evidence type="ECO:0000256" key="11">
    <source>
        <dbReference type="ARBA" id="ARBA00023004"/>
    </source>
</evidence>
<evidence type="ECO:0000256" key="5">
    <source>
        <dbReference type="ARBA" id="ARBA00022519"/>
    </source>
</evidence>
<dbReference type="InterPro" id="IPR002585">
    <property type="entry name" value="Cyt-d_ubiquinol_oxidase_su_1"/>
</dbReference>
<evidence type="ECO:0000256" key="6">
    <source>
        <dbReference type="ARBA" id="ARBA00022617"/>
    </source>
</evidence>
<dbReference type="STRING" id="52560.SAMN04488082_10613"/>
<keyword evidence="9 13" id="KW-0249">Electron transport</keyword>
<feature type="transmembrane region" description="Helical" evidence="13">
    <location>
        <begin position="320"/>
        <end position="341"/>
    </location>
</feature>
<reference evidence="15" key="1">
    <citation type="submission" date="2016-10" db="EMBL/GenBank/DDBJ databases">
        <authorList>
            <person name="Varghese N."/>
            <person name="Submissions S."/>
        </authorList>
    </citation>
    <scope>NUCLEOTIDE SEQUENCE [LARGE SCALE GENOMIC DNA]</scope>
    <source>
        <strain evidence="15">DSM 5918</strain>
    </source>
</reference>
<feature type="transmembrane region" description="Helical" evidence="13">
    <location>
        <begin position="353"/>
        <end position="374"/>
    </location>
</feature>
<dbReference type="PIRSF" id="PIRSF006446">
    <property type="entry name" value="Cyt_quinol_oxidase_1"/>
    <property type="match status" value="1"/>
</dbReference>
<dbReference type="Proteomes" id="UP000198635">
    <property type="component" value="Unassembled WGS sequence"/>
</dbReference>
<dbReference type="OrthoDB" id="9807042at2"/>
<feature type="transmembrane region" description="Helical" evidence="13">
    <location>
        <begin position="12"/>
        <end position="33"/>
    </location>
</feature>
<feature type="transmembrane region" description="Helical" evidence="13">
    <location>
        <begin position="217"/>
        <end position="235"/>
    </location>
</feature>
<dbReference type="GO" id="GO:0020037">
    <property type="term" value="F:heme binding"/>
    <property type="evidence" value="ECO:0007669"/>
    <property type="project" value="TreeGrafter"/>
</dbReference>
<evidence type="ECO:0000256" key="1">
    <source>
        <dbReference type="ARBA" id="ARBA00004429"/>
    </source>
</evidence>
<accession>A0A1I3TKQ6</accession>
<evidence type="ECO:0000313" key="15">
    <source>
        <dbReference type="Proteomes" id="UP000198635"/>
    </source>
</evidence>
<evidence type="ECO:0000256" key="8">
    <source>
        <dbReference type="ARBA" id="ARBA00022723"/>
    </source>
</evidence>
<keyword evidence="8 13" id="KW-0479">Metal-binding</keyword>
<evidence type="ECO:0000256" key="12">
    <source>
        <dbReference type="ARBA" id="ARBA00023136"/>
    </source>
</evidence>
<dbReference type="GO" id="GO:0016682">
    <property type="term" value="F:oxidoreductase activity, acting on diphenols and related substances as donors, oxygen as acceptor"/>
    <property type="evidence" value="ECO:0007669"/>
    <property type="project" value="TreeGrafter"/>
</dbReference>
<feature type="transmembrane region" description="Helical" evidence="13">
    <location>
        <begin position="401"/>
        <end position="424"/>
    </location>
</feature>
<keyword evidence="7 13" id="KW-0812">Transmembrane</keyword>
<dbReference type="GO" id="GO:0070069">
    <property type="term" value="C:cytochrome complex"/>
    <property type="evidence" value="ECO:0007669"/>
    <property type="project" value="UniProtKB-UniRule"/>
</dbReference>
<evidence type="ECO:0000256" key="10">
    <source>
        <dbReference type="ARBA" id="ARBA00022989"/>
    </source>
</evidence>
<feature type="transmembrane region" description="Helical" evidence="13">
    <location>
        <begin position="90"/>
        <end position="115"/>
    </location>
</feature>
<dbReference type="RefSeq" id="WP_092373792.1">
    <property type="nucleotide sequence ID" value="NZ_FORX01000006.1"/>
</dbReference>
<keyword evidence="3 13" id="KW-0813">Transport</keyword>
<keyword evidence="12 13" id="KW-0472">Membrane</keyword>
<dbReference type="GO" id="GO:0046872">
    <property type="term" value="F:metal ion binding"/>
    <property type="evidence" value="ECO:0007669"/>
    <property type="project" value="UniProtKB-UniRule"/>
</dbReference>
<evidence type="ECO:0000256" key="7">
    <source>
        <dbReference type="ARBA" id="ARBA00022692"/>
    </source>
</evidence>
<organism evidence="14 15">
    <name type="scientific">Desulfomicrobium apsheronum</name>
    <dbReference type="NCBI Taxonomy" id="52560"/>
    <lineage>
        <taxon>Bacteria</taxon>
        <taxon>Pseudomonadati</taxon>
        <taxon>Thermodesulfobacteriota</taxon>
        <taxon>Desulfovibrionia</taxon>
        <taxon>Desulfovibrionales</taxon>
        <taxon>Desulfomicrobiaceae</taxon>
        <taxon>Desulfomicrobium</taxon>
    </lineage>
</organism>
<feature type="transmembrane region" description="Helical" evidence="13">
    <location>
        <begin position="53"/>
        <end position="70"/>
    </location>
</feature>
<dbReference type="PANTHER" id="PTHR30365">
    <property type="entry name" value="CYTOCHROME D UBIQUINOL OXIDASE"/>
    <property type="match status" value="1"/>
</dbReference>